<feature type="transmembrane region" description="Helical" evidence="8">
    <location>
        <begin position="181"/>
        <end position="198"/>
    </location>
</feature>
<dbReference type="NCBIfam" id="TIGR01065">
    <property type="entry name" value="hlyIII"/>
    <property type="match status" value="1"/>
</dbReference>
<evidence type="ECO:0000313" key="10">
    <source>
        <dbReference type="Proteomes" id="UP000183454"/>
    </source>
</evidence>
<feature type="transmembrane region" description="Helical" evidence="8">
    <location>
        <begin position="64"/>
        <end position="82"/>
    </location>
</feature>
<comment type="subcellular location">
    <subcellularLocation>
        <location evidence="1">Cell membrane</location>
        <topology evidence="1">Multi-pass membrane protein</topology>
    </subcellularLocation>
</comment>
<evidence type="ECO:0000256" key="4">
    <source>
        <dbReference type="ARBA" id="ARBA00022692"/>
    </source>
</evidence>
<feature type="transmembrane region" description="Helical" evidence="8">
    <location>
        <begin position="210"/>
        <end position="229"/>
    </location>
</feature>
<evidence type="ECO:0000256" key="1">
    <source>
        <dbReference type="ARBA" id="ARBA00004651"/>
    </source>
</evidence>
<comment type="similarity">
    <text evidence="2">Belongs to the UPF0073 (Hly-III) family.</text>
</comment>
<evidence type="ECO:0000256" key="2">
    <source>
        <dbReference type="ARBA" id="ARBA00008488"/>
    </source>
</evidence>
<keyword evidence="3" id="KW-1003">Cell membrane</keyword>
<dbReference type="Pfam" id="PF03006">
    <property type="entry name" value="HlyIII"/>
    <property type="match status" value="1"/>
</dbReference>
<keyword evidence="6 8" id="KW-0472">Membrane</keyword>
<reference evidence="9 10" key="1">
    <citation type="submission" date="2016-10" db="EMBL/GenBank/DDBJ databases">
        <authorList>
            <person name="de Groot N.N."/>
        </authorList>
    </citation>
    <scope>NUCLEOTIDE SEQUENCE [LARGE SCALE GENOMIC DNA]</scope>
    <source>
        <strain evidence="9 10">Nm110</strain>
    </source>
</reference>
<feature type="binding site" evidence="7">
    <location>
        <position position="241"/>
    </location>
    <ligand>
        <name>Zn(2+)</name>
        <dbReference type="ChEBI" id="CHEBI:29105"/>
    </ligand>
</feature>
<keyword evidence="7" id="KW-0479">Metal-binding</keyword>
<accession>A0A1H2ZAW3</accession>
<gene>
    <name evidence="9" type="ORF">SAMN05421882_107010</name>
</gene>
<dbReference type="GO" id="GO:0005886">
    <property type="term" value="C:plasma membrane"/>
    <property type="evidence" value="ECO:0007669"/>
    <property type="project" value="UniProtKB-SubCell"/>
</dbReference>
<dbReference type="EMBL" id="FNNH01000070">
    <property type="protein sequence ID" value="SDX14612.1"/>
    <property type="molecule type" value="Genomic_DNA"/>
</dbReference>
<dbReference type="InterPro" id="IPR004254">
    <property type="entry name" value="AdipoR/HlyIII-related"/>
</dbReference>
<evidence type="ECO:0000256" key="6">
    <source>
        <dbReference type="ARBA" id="ARBA00023136"/>
    </source>
</evidence>
<sequence>MVIILTYFLFTLYIALAGQRCFSLNADYLLYMRDNKWHAWIKQILHVWKYEREQTRGEEIANSISHGLGLVAAIVATPFIIIQAAQLNDTGYLIGVYIFATSMIVLYLSSTLYHAVYPGRLKRTFQILEHSAIYLLIAGTYTPFTLGVLYGTWGWTMLGLIWVLALIGIILKVFNRIPHPIISAVIYLLMGWLIVIAIDPLYNRLPWSGLAWIVAGGLSYTIGITFFAADSVLRYGHFIWHLFVISGTACHFLAVYWYAVPAFTNQ</sequence>
<evidence type="ECO:0000256" key="8">
    <source>
        <dbReference type="SAM" id="Phobius"/>
    </source>
</evidence>
<dbReference type="GO" id="GO:0046872">
    <property type="term" value="F:metal ion binding"/>
    <property type="evidence" value="ECO:0007669"/>
    <property type="project" value="UniProtKB-KW"/>
</dbReference>
<keyword evidence="4 8" id="KW-0812">Transmembrane</keyword>
<keyword evidence="7" id="KW-0862">Zinc</keyword>
<proteinExistence type="inferred from homology"/>
<evidence type="ECO:0000256" key="3">
    <source>
        <dbReference type="ARBA" id="ARBA00022475"/>
    </source>
</evidence>
<organism evidence="9 10">
    <name type="scientific">Nitrosomonas communis</name>
    <dbReference type="NCBI Taxonomy" id="44574"/>
    <lineage>
        <taxon>Bacteria</taxon>
        <taxon>Pseudomonadati</taxon>
        <taxon>Pseudomonadota</taxon>
        <taxon>Betaproteobacteria</taxon>
        <taxon>Nitrosomonadales</taxon>
        <taxon>Nitrosomonadaceae</taxon>
        <taxon>Nitrosomonas</taxon>
    </lineage>
</organism>
<feature type="binding site" evidence="7">
    <location>
        <position position="237"/>
    </location>
    <ligand>
        <name>Zn(2+)</name>
        <dbReference type="ChEBI" id="CHEBI:29105"/>
    </ligand>
</feature>
<feature type="transmembrane region" description="Helical" evidence="8">
    <location>
        <begin position="94"/>
        <end position="116"/>
    </location>
</feature>
<evidence type="ECO:0000256" key="7">
    <source>
        <dbReference type="PIRSR" id="PIRSR604254-1"/>
    </source>
</evidence>
<keyword evidence="5 8" id="KW-1133">Transmembrane helix</keyword>
<evidence type="ECO:0000313" key="9">
    <source>
        <dbReference type="EMBL" id="SDX14612.1"/>
    </source>
</evidence>
<dbReference type="Proteomes" id="UP000183454">
    <property type="component" value="Unassembled WGS sequence"/>
</dbReference>
<dbReference type="GO" id="GO:0140911">
    <property type="term" value="F:pore-forming activity"/>
    <property type="evidence" value="ECO:0007669"/>
    <property type="project" value="InterPro"/>
</dbReference>
<feature type="transmembrane region" description="Helical" evidence="8">
    <location>
        <begin position="238"/>
        <end position="259"/>
    </location>
</feature>
<dbReference type="AlphaFoldDB" id="A0A1H2ZAW3"/>
<dbReference type="InterPro" id="IPR005744">
    <property type="entry name" value="Hy-lIII"/>
</dbReference>
<feature type="binding site" evidence="7">
    <location>
        <position position="114"/>
    </location>
    <ligand>
        <name>Zn(2+)</name>
        <dbReference type="ChEBI" id="CHEBI:29105"/>
    </ligand>
</feature>
<name>A0A1H2ZAW3_9PROT</name>
<dbReference type="PANTHER" id="PTHR20855:SF3">
    <property type="entry name" value="LD03007P"/>
    <property type="match status" value="1"/>
</dbReference>
<protein>
    <submittedName>
        <fullName evidence="9">Hemolysin III</fullName>
    </submittedName>
</protein>
<evidence type="ECO:0000256" key="5">
    <source>
        <dbReference type="ARBA" id="ARBA00022989"/>
    </source>
</evidence>
<feature type="transmembrane region" description="Helical" evidence="8">
    <location>
        <begin position="153"/>
        <end position="174"/>
    </location>
</feature>
<dbReference type="PANTHER" id="PTHR20855">
    <property type="entry name" value="ADIPOR/PROGESTIN RECEPTOR-RELATED"/>
    <property type="match status" value="1"/>
</dbReference>